<organism evidence="1 2">
    <name type="scientific">Phage Phass-1</name>
    <dbReference type="NCBI Taxonomy" id="3043662"/>
    <lineage>
        <taxon>Viruses</taxon>
        <taxon>Duplodnaviria</taxon>
        <taxon>Heunggongvirae</taxon>
        <taxon>Uroviricota</taxon>
        <taxon>Caudoviricetes</taxon>
        <taxon>Caudoviricetes code 15 clade</taxon>
    </lineage>
</organism>
<reference evidence="1" key="1">
    <citation type="submission" date="2023-04" db="EMBL/GenBank/DDBJ databases">
        <title>Bacteriophage Phass-1 Discovered in the Human Gut Virome - the Founding Member of the Proposed New Family Phassviridae.</title>
        <authorList>
            <person name="Tikunov A.Y."/>
            <person name="Morozova V.V."/>
            <person name="Chechushkov A.V."/>
            <person name="Tikunova N.V."/>
        </authorList>
    </citation>
    <scope>NUCLEOTIDE SEQUENCE</scope>
</reference>
<dbReference type="EMBL" id="OQ749652">
    <property type="protein sequence ID" value="WIC39724.1"/>
    <property type="molecule type" value="Genomic_DNA"/>
</dbReference>
<protein>
    <submittedName>
        <fullName evidence="1">Uncharacterized protein</fullName>
    </submittedName>
</protein>
<evidence type="ECO:0000313" key="2">
    <source>
        <dbReference type="Proteomes" id="UP001237988"/>
    </source>
</evidence>
<name>A0AAF0LZV2_9CAUD</name>
<proteinExistence type="predicted"/>
<evidence type="ECO:0000313" key="1">
    <source>
        <dbReference type="EMBL" id="WIC39724.1"/>
    </source>
</evidence>
<accession>A0AAF0LZV2</accession>
<sequence>MIRVIYVGSYDCEPKYIVRVNSLVQHEYAEQPFIAMLCKPHNAEYNIQYVDYGMEDDIIQAYIELMMDSKDQTTRRNAFDRLWGYLMGGE</sequence>
<dbReference type="Proteomes" id="UP001237988">
    <property type="component" value="Segment"/>
</dbReference>